<comment type="caution">
    <text evidence="1">The sequence shown here is derived from an EMBL/GenBank/DDBJ whole genome shotgun (WGS) entry which is preliminary data.</text>
</comment>
<organism evidence="1 2">
    <name type="scientific">Flavobacterium akiainvivens</name>
    <dbReference type="NCBI Taxonomy" id="1202724"/>
    <lineage>
        <taxon>Bacteria</taxon>
        <taxon>Pseudomonadati</taxon>
        <taxon>Bacteroidota</taxon>
        <taxon>Flavobacteriia</taxon>
        <taxon>Flavobacteriales</taxon>
        <taxon>Flavobacteriaceae</taxon>
        <taxon>Flavobacterium</taxon>
    </lineage>
</organism>
<proteinExistence type="predicted"/>
<dbReference type="Proteomes" id="UP000037755">
    <property type="component" value="Unassembled WGS sequence"/>
</dbReference>
<evidence type="ECO:0000313" key="2">
    <source>
        <dbReference type="Proteomes" id="UP000037755"/>
    </source>
</evidence>
<keyword evidence="2" id="KW-1185">Reference proteome</keyword>
<reference evidence="1 2" key="1">
    <citation type="submission" date="2015-08" db="EMBL/GenBank/DDBJ databases">
        <title>Whole genome sequence of Flavobacterium akiainvivens IK-1T, from decaying Wikstroemia oahuensis, an endemic Hawaiian shrub.</title>
        <authorList>
            <person name="Wan X."/>
            <person name="Hou S."/>
            <person name="Saito J."/>
            <person name="Donachie S."/>
        </authorList>
    </citation>
    <scope>NUCLEOTIDE SEQUENCE [LARGE SCALE GENOMIC DNA]</scope>
    <source>
        <strain evidence="1 2">IK-1</strain>
    </source>
</reference>
<evidence type="ECO:0000313" key="1">
    <source>
        <dbReference type="EMBL" id="KOS06972.1"/>
    </source>
</evidence>
<name>A0A0N0RQX3_9FLAO</name>
<dbReference type="RefSeq" id="WP_054408600.1">
    <property type="nucleotide sequence ID" value="NZ_FOYA01000009.1"/>
</dbReference>
<protein>
    <submittedName>
        <fullName evidence="1">Uncharacterized protein</fullName>
    </submittedName>
</protein>
<accession>A0A0N0RQX3</accession>
<sequence>MCILTGNNSRDKYMRSAFESRYHGNHVFLDATRLKLDGYEDVLKYRYVLDFHHYSSSMVDTDGRLRTSGISEYYIHDRVDNKDYSSKYKSSMFGKYLKAYAEELEKKRLAEK</sequence>
<dbReference type="AlphaFoldDB" id="A0A0N0RQX3"/>
<dbReference type="PATRIC" id="fig|1202724.3.peg.2841"/>
<dbReference type="EMBL" id="LIYD01000005">
    <property type="protein sequence ID" value="KOS06972.1"/>
    <property type="molecule type" value="Genomic_DNA"/>
</dbReference>
<gene>
    <name evidence="1" type="ORF">AM493_13720</name>
</gene>